<name>A0A914C645_9BILA</name>
<proteinExistence type="predicted"/>
<dbReference type="Gene3D" id="3.15.10.10">
    <property type="entry name" value="Bactericidal permeability-increasing protein, domain 1"/>
    <property type="match status" value="1"/>
</dbReference>
<dbReference type="AlphaFoldDB" id="A0A914C645"/>
<dbReference type="Proteomes" id="UP000887540">
    <property type="component" value="Unplaced"/>
</dbReference>
<dbReference type="GO" id="GO:0008289">
    <property type="term" value="F:lipid binding"/>
    <property type="evidence" value="ECO:0007669"/>
    <property type="project" value="InterPro"/>
</dbReference>
<evidence type="ECO:0000313" key="2">
    <source>
        <dbReference type="WBParaSite" id="ACRNAN_Path_367.g1400.t1"/>
    </source>
</evidence>
<reference evidence="2" key="1">
    <citation type="submission" date="2022-11" db="UniProtKB">
        <authorList>
            <consortium name="WormBaseParasite"/>
        </authorList>
    </citation>
    <scope>IDENTIFICATION</scope>
</reference>
<accession>A0A914C645</accession>
<dbReference type="WBParaSite" id="ACRNAN_Path_367.g1400.t1">
    <property type="protein sequence ID" value="ACRNAN_Path_367.g1400.t1"/>
    <property type="gene ID" value="ACRNAN_Path_367.g1400"/>
</dbReference>
<dbReference type="InterPro" id="IPR017943">
    <property type="entry name" value="Bactericidal_perm-incr_a/b_dom"/>
</dbReference>
<keyword evidence="1" id="KW-1185">Reference proteome</keyword>
<organism evidence="1 2">
    <name type="scientific">Acrobeloides nanus</name>
    <dbReference type="NCBI Taxonomy" id="290746"/>
    <lineage>
        <taxon>Eukaryota</taxon>
        <taxon>Metazoa</taxon>
        <taxon>Ecdysozoa</taxon>
        <taxon>Nematoda</taxon>
        <taxon>Chromadorea</taxon>
        <taxon>Rhabditida</taxon>
        <taxon>Tylenchina</taxon>
        <taxon>Cephalobomorpha</taxon>
        <taxon>Cephaloboidea</taxon>
        <taxon>Cephalobidae</taxon>
        <taxon>Acrobeloides</taxon>
    </lineage>
</organism>
<protein>
    <submittedName>
        <fullName evidence="2">Uncharacterized protein</fullName>
    </submittedName>
</protein>
<sequence length="167" mass="19341">MQFIPYDLISFHIENIQASFNLQFYGVFGPFEVPGNIYAQLNDLSIYIKLKTIPSKLYPNAIALLNCATSLNNARYTFEPSSSYAWAGWMKTFEQSQMRMLESEADYAIRNNIGLIICNGLQEQIQSFLNVQKISFENLKEPLNQNSINIKHFLWNDIILPIQYQNI</sequence>
<dbReference type="SUPFAM" id="SSF55394">
    <property type="entry name" value="Bactericidal permeability-increasing protein, BPI"/>
    <property type="match status" value="1"/>
</dbReference>
<evidence type="ECO:0000313" key="1">
    <source>
        <dbReference type="Proteomes" id="UP000887540"/>
    </source>
</evidence>